<proteinExistence type="predicted"/>
<comment type="caution">
    <text evidence="2">The sequence shown here is derived from an EMBL/GenBank/DDBJ whole genome shotgun (WGS) entry which is preliminary data.</text>
</comment>
<name>A0A8H6G0R0_9LECA</name>
<gene>
    <name evidence="2" type="ORF">HO173_003548</name>
</gene>
<organism evidence="2 3">
    <name type="scientific">Letharia columbiana</name>
    <dbReference type="NCBI Taxonomy" id="112416"/>
    <lineage>
        <taxon>Eukaryota</taxon>
        <taxon>Fungi</taxon>
        <taxon>Dikarya</taxon>
        <taxon>Ascomycota</taxon>
        <taxon>Pezizomycotina</taxon>
        <taxon>Lecanoromycetes</taxon>
        <taxon>OSLEUM clade</taxon>
        <taxon>Lecanoromycetidae</taxon>
        <taxon>Lecanorales</taxon>
        <taxon>Lecanorineae</taxon>
        <taxon>Parmeliaceae</taxon>
        <taxon>Letharia</taxon>
    </lineage>
</organism>
<dbReference type="RefSeq" id="XP_037167575.1">
    <property type="nucleotide sequence ID" value="XM_037305473.1"/>
</dbReference>
<dbReference type="GeneID" id="59285214"/>
<protein>
    <submittedName>
        <fullName evidence="2">Uncharacterized protein</fullName>
    </submittedName>
</protein>
<feature type="compositionally biased region" description="Pro residues" evidence="1">
    <location>
        <begin position="61"/>
        <end position="70"/>
    </location>
</feature>
<reference evidence="2 3" key="1">
    <citation type="journal article" date="2020" name="Genomics">
        <title>Complete, high-quality genomes from long-read metagenomic sequencing of two wolf lichen thalli reveals enigmatic genome architecture.</title>
        <authorList>
            <person name="McKenzie S.K."/>
            <person name="Walston R.F."/>
            <person name="Allen J.L."/>
        </authorList>
    </citation>
    <scope>NUCLEOTIDE SEQUENCE [LARGE SCALE GENOMIC DNA]</scope>
    <source>
        <strain evidence="2">WasteWater2</strain>
    </source>
</reference>
<evidence type="ECO:0000313" key="2">
    <source>
        <dbReference type="EMBL" id="KAF6238268.1"/>
    </source>
</evidence>
<evidence type="ECO:0000256" key="1">
    <source>
        <dbReference type="SAM" id="MobiDB-lite"/>
    </source>
</evidence>
<accession>A0A8H6G0R0</accession>
<keyword evidence="3" id="KW-1185">Reference proteome</keyword>
<feature type="compositionally biased region" description="Basic and acidic residues" evidence="1">
    <location>
        <begin position="19"/>
        <end position="30"/>
    </location>
</feature>
<dbReference type="Proteomes" id="UP000578531">
    <property type="component" value="Unassembled WGS sequence"/>
</dbReference>
<evidence type="ECO:0000313" key="3">
    <source>
        <dbReference type="Proteomes" id="UP000578531"/>
    </source>
</evidence>
<sequence length="316" mass="35109">MLWVIWGKDKHPPTFSPAERTRHEEDDSQKVSKFPTSPRLADAPPQPKPAETPLSPHSAIAPPPISPPNPLNTHEGNETDSRLISISSDEGDPRPQVRRRSPQKKSVNDPTGNAAVLETYKSNDALPPWEGRRLTVGDTIPVELSIKQDHALRSADSYDIEIGEIMSQRKVQDDMEAGDGDLALEKAKLGEEGRSQWSEMTWQIMEQVLQLNRDDTSTDNTRTFRGLGHVLGPQGTPIPIIPKAHQLYDLMWRRLQVDTYGGAINADEPGFGKEGETQVDQLPECSITLKWLNGVGWIKQAVIPIARPNVQVIGHM</sequence>
<dbReference type="EMBL" id="JACCJC010000010">
    <property type="protein sequence ID" value="KAF6238268.1"/>
    <property type="molecule type" value="Genomic_DNA"/>
</dbReference>
<feature type="region of interest" description="Disordered" evidence="1">
    <location>
        <begin position="1"/>
        <end position="114"/>
    </location>
</feature>
<dbReference type="AlphaFoldDB" id="A0A8H6G0R0"/>